<keyword evidence="3" id="KW-1185">Reference proteome</keyword>
<dbReference type="AlphaFoldDB" id="A0A165JE00"/>
<evidence type="ECO:0000313" key="2">
    <source>
        <dbReference type="EMBL" id="KZF26114.1"/>
    </source>
</evidence>
<name>A0A165JE00_XYLHT</name>
<evidence type="ECO:0000256" key="1">
    <source>
        <dbReference type="SAM" id="MobiDB-lite"/>
    </source>
</evidence>
<feature type="region of interest" description="Disordered" evidence="1">
    <location>
        <begin position="1"/>
        <end position="92"/>
    </location>
</feature>
<feature type="compositionally biased region" description="Basic and acidic residues" evidence="1">
    <location>
        <begin position="78"/>
        <end position="92"/>
    </location>
</feature>
<dbReference type="EMBL" id="KV407454">
    <property type="protein sequence ID" value="KZF26114.1"/>
    <property type="molecule type" value="Genomic_DNA"/>
</dbReference>
<accession>A0A165JE00</accession>
<evidence type="ECO:0000313" key="3">
    <source>
        <dbReference type="Proteomes" id="UP000076632"/>
    </source>
</evidence>
<proteinExistence type="predicted"/>
<dbReference type="InParanoid" id="A0A165JE00"/>
<gene>
    <name evidence="2" type="ORF">L228DRAFT_242522</name>
</gene>
<organism evidence="2 3">
    <name type="scientific">Xylona heveae (strain CBS 132557 / TC161)</name>
    <dbReference type="NCBI Taxonomy" id="1328760"/>
    <lineage>
        <taxon>Eukaryota</taxon>
        <taxon>Fungi</taxon>
        <taxon>Dikarya</taxon>
        <taxon>Ascomycota</taxon>
        <taxon>Pezizomycotina</taxon>
        <taxon>Xylonomycetes</taxon>
        <taxon>Xylonales</taxon>
        <taxon>Xylonaceae</taxon>
        <taxon>Xylona</taxon>
    </lineage>
</organism>
<feature type="compositionally biased region" description="Basic and acidic residues" evidence="1">
    <location>
        <begin position="32"/>
        <end position="46"/>
    </location>
</feature>
<feature type="compositionally biased region" description="Low complexity" evidence="1">
    <location>
        <begin position="1"/>
        <end position="16"/>
    </location>
</feature>
<dbReference type="OrthoDB" id="5335351at2759"/>
<protein>
    <submittedName>
        <fullName evidence="2">Uncharacterized protein</fullName>
    </submittedName>
</protein>
<reference evidence="2 3" key="1">
    <citation type="journal article" date="2016" name="Fungal Biol.">
        <title>The genome of Xylona heveae provides a window into fungal endophytism.</title>
        <authorList>
            <person name="Gazis R."/>
            <person name="Kuo A."/>
            <person name="Riley R."/>
            <person name="LaButti K."/>
            <person name="Lipzen A."/>
            <person name="Lin J."/>
            <person name="Amirebrahimi M."/>
            <person name="Hesse C.N."/>
            <person name="Spatafora J.W."/>
            <person name="Henrissat B."/>
            <person name="Hainaut M."/>
            <person name="Grigoriev I.V."/>
            <person name="Hibbett D.S."/>
        </authorList>
    </citation>
    <scope>NUCLEOTIDE SEQUENCE [LARGE SCALE GENOMIC DNA]</scope>
    <source>
        <strain evidence="2 3">TC161</strain>
    </source>
</reference>
<dbReference type="GeneID" id="28896590"/>
<dbReference type="RefSeq" id="XP_018191669.1">
    <property type="nucleotide sequence ID" value="XM_018331453.1"/>
</dbReference>
<sequence>MTSTTPPTSPGSLTLPFREVTDLAGSTRKRSHGEMARPEEQVEYKPTDGPADGSRRDLQDSLSVDGNGDPLTDPGSVAEEKPSDPIGSHDWEELEKRYHEEIKKWEGKEHEIHIQFNQLMTVFAEWAQTVSVHDNDRSYKRLKTRVGYVQRAERSLEEKRQHYIKVVKAFENALALLSGI</sequence>
<dbReference type="Proteomes" id="UP000076632">
    <property type="component" value="Unassembled WGS sequence"/>
</dbReference>
<dbReference type="OMA" id="HEIHIQF"/>
<dbReference type="STRING" id="1328760.A0A165JE00"/>